<dbReference type="GeneID" id="65108198"/>
<evidence type="ECO:0000313" key="2">
    <source>
        <dbReference type="Proteomes" id="UP000250157"/>
    </source>
</evidence>
<keyword evidence="2" id="KW-1185">Reference proteome</keyword>
<organism evidence="1 2">
    <name type="scientific">Escherichia phage EcS1</name>
    <dbReference type="NCBI Taxonomy" id="2083276"/>
    <lineage>
        <taxon>Viruses</taxon>
        <taxon>Duplodnaviria</taxon>
        <taxon>Heunggongvirae</taxon>
        <taxon>Uroviricota</taxon>
        <taxon>Caudoviricetes</taxon>
        <taxon>Pantevenvirales</taxon>
        <taxon>Straboviridae</taxon>
        <taxon>Tevenvirinae</taxon>
        <taxon>Kagamiyamavirus</taxon>
        <taxon>Kagamiyamavirus ecs1</taxon>
    </lineage>
</organism>
<dbReference type="EMBL" id="LC371242">
    <property type="protein sequence ID" value="BBC78059.1"/>
    <property type="molecule type" value="Genomic_DNA"/>
</dbReference>
<proteinExistence type="predicted"/>
<dbReference type="KEGG" id="vg:65108198"/>
<evidence type="ECO:0000313" key="1">
    <source>
        <dbReference type="EMBL" id="BBC78059.1"/>
    </source>
</evidence>
<protein>
    <submittedName>
        <fullName evidence="1">Uncharacterized protein</fullName>
    </submittedName>
</protein>
<name>A0A2Z5ZBV7_9CAUD</name>
<dbReference type="RefSeq" id="YP_010090706.1">
    <property type="nucleotide sequence ID" value="NC_055721.1"/>
</dbReference>
<sequence>MAKEFKLGARYALADVNGFINAHIYNKSASRLITENGTEFTVLHLDSMDNADHVLFVNGSAAGDVIGSIDHSFMLLDEEAKFFTELSEAQVEQSLDKSEMMFSVSNQEQAERAIKAITAAWLN</sequence>
<dbReference type="InterPro" id="IPR004885">
    <property type="entry name" value="FRD2"/>
</dbReference>
<dbReference type="Proteomes" id="UP000250157">
    <property type="component" value="Segment"/>
</dbReference>
<reference evidence="1 2" key="1">
    <citation type="submission" date="2018-02" db="EMBL/GenBank/DDBJ databases">
        <title>Full genome sequencing of a novel polyvalent bacteriophage as one of T4-Family member.</title>
        <authorList>
            <person name="Kawasaki T."/>
            <person name="Saad A.M."/>
            <person name="Yamada T."/>
        </authorList>
    </citation>
    <scope>NUCLEOTIDE SEQUENCE [LARGE SCALE GENOMIC DNA]</scope>
    <source>
        <strain evidence="1 2">EcS1</strain>
    </source>
</reference>
<dbReference type="Pfam" id="PF03197">
    <property type="entry name" value="FRD2"/>
    <property type="match status" value="1"/>
</dbReference>
<accession>A0A2Z5ZBV7</accession>